<comment type="caution">
    <text evidence="2">The sequence shown here is derived from an EMBL/GenBank/DDBJ whole genome shotgun (WGS) entry which is preliminary data.</text>
</comment>
<keyword evidence="3" id="KW-1185">Reference proteome</keyword>
<name>A0A329RZ06_9STRA</name>
<reference evidence="2 3" key="1">
    <citation type="submission" date="2018-01" db="EMBL/GenBank/DDBJ databases">
        <title>Draft genome of the strawberry crown rot pathogen Phytophthora cactorum.</title>
        <authorList>
            <person name="Armitage A.D."/>
            <person name="Lysoe E."/>
            <person name="Nellist C.F."/>
            <person name="Harrison R.J."/>
            <person name="Brurberg M.B."/>
        </authorList>
    </citation>
    <scope>NUCLEOTIDE SEQUENCE [LARGE SCALE GENOMIC DNA]</scope>
    <source>
        <strain evidence="2 3">10300</strain>
    </source>
</reference>
<gene>
    <name evidence="2" type="ORF">PC110_g13653</name>
</gene>
<organism evidence="2 3">
    <name type="scientific">Phytophthora cactorum</name>
    <dbReference type="NCBI Taxonomy" id="29920"/>
    <lineage>
        <taxon>Eukaryota</taxon>
        <taxon>Sar</taxon>
        <taxon>Stramenopiles</taxon>
        <taxon>Oomycota</taxon>
        <taxon>Peronosporomycetes</taxon>
        <taxon>Peronosporales</taxon>
        <taxon>Peronosporaceae</taxon>
        <taxon>Phytophthora</taxon>
    </lineage>
</organism>
<evidence type="ECO:0000313" key="3">
    <source>
        <dbReference type="Proteomes" id="UP000251314"/>
    </source>
</evidence>
<accession>A0A329RZ06</accession>
<dbReference type="Proteomes" id="UP000251314">
    <property type="component" value="Unassembled WGS sequence"/>
</dbReference>
<dbReference type="AlphaFoldDB" id="A0A329RZ06"/>
<evidence type="ECO:0000313" key="2">
    <source>
        <dbReference type="EMBL" id="RAW29983.1"/>
    </source>
</evidence>
<evidence type="ECO:0008006" key="4">
    <source>
        <dbReference type="Google" id="ProtNLM"/>
    </source>
</evidence>
<dbReference type="OrthoDB" id="10540199at2759"/>
<protein>
    <recommendedName>
        <fullName evidence="4">RNase H type-1 domain-containing protein</fullName>
    </recommendedName>
</protein>
<proteinExistence type="predicted"/>
<feature type="compositionally biased region" description="Polar residues" evidence="1">
    <location>
        <begin position="38"/>
        <end position="61"/>
    </location>
</feature>
<feature type="region of interest" description="Disordered" evidence="1">
    <location>
        <begin position="27"/>
        <end position="61"/>
    </location>
</feature>
<evidence type="ECO:0000256" key="1">
    <source>
        <dbReference type="SAM" id="MobiDB-lite"/>
    </source>
</evidence>
<dbReference type="EMBL" id="MJFZ01000396">
    <property type="protein sequence ID" value="RAW29983.1"/>
    <property type="molecule type" value="Genomic_DNA"/>
</dbReference>
<sequence length="328" mass="35720">MTPVALSTLAYWQDWCEEKLATTDATKPANRDFRSGNVGPQASSSVTPNTPYSGSLNSASGHKSKALGVIDFPVKLGAAEKELSFTLTDNLHVNFKLGTANLGTFRTVIDHEMRTMMLKDMAEVLQLGDTRVNETYGIGVASSEQLLPGQQAPVGSRCRGDVVDNIVVFVVGRNAFDGGENAFYGAKWSSTRQGGSGSVVLRVGSDLASLDLFWSVHGAWVDAASCRRRQQSIPPPTAVANTTEGDAPRGLYYQSQRTADQLMVFSWKNHYREVNKMADILANMLSRGYGSTDRWASAFEHAANDVGHWLSRNSDEDLSRFVASPPYL</sequence>
<dbReference type="VEuPathDB" id="FungiDB:PC110_g13653"/>